<feature type="region of interest" description="Disordered" evidence="1">
    <location>
        <begin position="1"/>
        <end position="51"/>
    </location>
</feature>
<evidence type="ECO:0000256" key="1">
    <source>
        <dbReference type="SAM" id="MobiDB-lite"/>
    </source>
</evidence>
<feature type="compositionally biased region" description="Polar residues" evidence="1">
    <location>
        <begin position="18"/>
        <end position="28"/>
    </location>
</feature>
<dbReference type="Proteomes" id="UP000202511">
    <property type="component" value="Segment"/>
</dbReference>
<dbReference type="KEGG" id="vg:23461693"/>
<dbReference type="RefSeq" id="YP_009119011.1">
    <property type="nucleotide sequence ID" value="NC_026440.1"/>
</dbReference>
<proteinExistence type="predicted"/>
<dbReference type="GeneID" id="23461693"/>
<evidence type="ECO:0000313" key="2">
    <source>
        <dbReference type="EMBL" id="AJF96776.1"/>
    </source>
</evidence>
<sequence>MTAAPPLATTPAPAATPEQETFRQQPSRPSVEPARAPSPLVADAPTTSTVPAEAHIATPVSAMSAAPSVAAQSPTVASTKAASVPSLENLDALSAALADAAQQRALVARLVATVAAGCRRAAPRSSRCSPTLRRRQCRQLPRR</sequence>
<feature type="region of interest" description="Disordered" evidence="1">
    <location>
        <begin position="122"/>
        <end position="143"/>
    </location>
</feature>
<feature type="compositionally biased region" description="Basic residues" evidence="1">
    <location>
        <begin position="132"/>
        <end position="143"/>
    </location>
</feature>
<feature type="compositionally biased region" description="Low complexity" evidence="1">
    <location>
        <begin position="1"/>
        <end position="17"/>
    </location>
</feature>
<name>A0A0B5J7P7_9VIRU</name>
<evidence type="ECO:0000313" key="3">
    <source>
        <dbReference type="Proteomes" id="UP000202511"/>
    </source>
</evidence>
<organism evidence="2 3">
    <name type="scientific">Pandoravirus inopinatum</name>
    <dbReference type="NCBI Taxonomy" id="1605721"/>
    <lineage>
        <taxon>Viruses</taxon>
        <taxon>Pandoravirus</taxon>
    </lineage>
</organism>
<accession>A0A0B5J7P7</accession>
<reference evidence="2 3" key="1">
    <citation type="journal article" date="2015" name="Parasitol. Res.">
        <title>Viruses in close associations with free-living amoebae.</title>
        <authorList>
            <person name="Scheid P."/>
        </authorList>
    </citation>
    <scope>NUCLEOTIDE SEQUENCE [LARGE SCALE GENOMIC DNA]</scope>
    <source>
        <strain evidence="2">KlaHel</strain>
    </source>
</reference>
<dbReference type="EMBL" id="KP136319">
    <property type="protein sequence ID" value="AJF96776.1"/>
    <property type="molecule type" value="Genomic_DNA"/>
</dbReference>
<protein>
    <submittedName>
        <fullName evidence="2">Uncharacterized protein</fullName>
    </submittedName>
</protein>